<gene>
    <name evidence="1" type="ORF">LTS18_003398</name>
</gene>
<proteinExistence type="predicted"/>
<organism evidence="1 2">
    <name type="scientific">Coniosporium uncinatum</name>
    <dbReference type="NCBI Taxonomy" id="93489"/>
    <lineage>
        <taxon>Eukaryota</taxon>
        <taxon>Fungi</taxon>
        <taxon>Dikarya</taxon>
        <taxon>Ascomycota</taxon>
        <taxon>Pezizomycotina</taxon>
        <taxon>Dothideomycetes</taxon>
        <taxon>Dothideomycetes incertae sedis</taxon>
        <taxon>Coniosporium</taxon>
    </lineage>
</organism>
<evidence type="ECO:0000313" key="2">
    <source>
        <dbReference type="Proteomes" id="UP001186974"/>
    </source>
</evidence>
<dbReference type="Proteomes" id="UP001186974">
    <property type="component" value="Unassembled WGS sequence"/>
</dbReference>
<feature type="non-terminal residue" evidence="1">
    <location>
        <position position="1"/>
    </location>
</feature>
<accession>A0ACC3DXZ2</accession>
<evidence type="ECO:0000313" key="1">
    <source>
        <dbReference type="EMBL" id="KAK3081727.1"/>
    </source>
</evidence>
<reference evidence="1" key="1">
    <citation type="submission" date="2024-09" db="EMBL/GenBank/DDBJ databases">
        <title>Black Yeasts Isolated from many extreme environments.</title>
        <authorList>
            <person name="Coleine C."/>
            <person name="Stajich J.E."/>
            <person name="Selbmann L."/>
        </authorList>
    </citation>
    <scope>NUCLEOTIDE SEQUENCE</scope>
    <source>
        <strain evidence="1">CCFEE 5737</strain>
    </source>
</reference>
<keyword evidence="2" id="KW-1185">Reference proteome</keyword>
<sequence>VKKNNPSLSLPKAKVAGNSHTAAKKGSGSVPLTPITPSIELLNRKENLKSRGGSRAASDVGSAAGEAMGK</sequence>
<protein>
    <submittedName>
        <fullName evidence="1">Uncharacterized protein</fullName>
    </submittedName>
</protein>
<name>A0ACC3DXZ2_9PEZI</name>
<comment type="caution">
    <text evidence="1">The sequence shown here is derived from an EMBL/GenBank/DDBJ whole genome shotgun (WGS) entry which is preliminary data.</text>
</comment>
<dbReference type="EMBL" id="JAWDJW010000080">
    <property type="protein sequence ID" value="KAK3081727.1"/>
    <property type="molecule type" value="Genomic_DNA"/>
</dbReference>